<name>A0AAN6HFK6_9PEZI</name>
<dbReference type="Proteomes" id="UP001175353">
    <property type="component" value="Unassembled WGS sequence"/>
</dbReference>
<organism evidence="1 2">
    <name type="scientific">Friedmanniomyces endolithicus</name>
    <dbReference type="NCBI Taxonomy" id="329885"/>
    <lineage>
        <taxon>Eukaryota</taxon>
        <taxon>Fungi</taxon>
        <taxon>Dikarya</taxon>
        <taxon>Ascomycota</taxon>
        <taxon>Pezizomycotina</taxon>
        <taxon>Dothideomycetes</taxon>
        <taxon>Dothideomycetidae</taxon>
        <taxon>Mycosphaerellales</taxon>
        <taxon>Teratosphaeriaceae</taxon>
        <taxon>Friedmanniomyces</taxon>
    </lineage>
</organism>
<dbReference type="AlphaFoldDB" id="A0AAN6HFK6"/>
<gene>
    <name evidence="1" type="ORF">LTR91_017994</name>
</gene>
<accession>A0AAN6HFK6</accession>
<evidence type="ECO:0000313" key="2">
    <source>
        <dbReference type="Proteomes" id="UP001175353"/>
    </source>
</evidence>
<sequence>MPTLLDLGRLLTALKENASASDWRTRWLDICELLWDSLAASRAAAIPEQQLDAFIKMLRTEDKFALARNVIPELREVDISDAPNPQQQRILEASADLRGDFFRRESCTQSDFDTALYIAEKRILLDAELHRAQVLLYHSGLFGASSENEIAAWLATHPDMMAKAAADDDSEHLKREQHNKRT</sequence>
<proteinExistence type="predicted"/>
<keyword evidence="2" id="KW-1185">Reference proteome</keyword>
<reference evidence="1" key="1">
    <citation type="submission" date="2023-06" db="EMBL/GenBank/DDBJ databases">
        <title>Black Yeasts Isolated from many extreme environments.</title>
        <authorList>
            <person name="Coleine C."/>
            <person name="Stajich J.E."/>
            <person name="Selbmann L."/>
        </authorList>
    </citation>
    <scope>NUCLEOTIDE SEQUENCE</scope>
    <source>
        <strain evidence="1">CCFEE 5200</strain>
    </source>
</reference>
<dbReference type="EMBL" id="JAUJLE010000244">
    <property type="protein sequence ID" value="KAK0965423.1"/>
    <property type="molecule type" value="Genomic_DNA"/>
</dbReference>
<evidence type="ECO:0000313" key="1">
    <source>
        <dbReference type="EMBL" id="KAK0965423.1"/>
    </source>
</evidence>
<protein>
    <submittedName>
        <fullName evidence="1">Uncharacterized protein</fullName>
    </submittedName>
</protein>
<comment type="caution">
    <text evidence="1">The sequence shown here is derived from an EMBL/GenBank/DDBJ whole genome shotgun (WGS) entry which is preliminary data.</text>
</comment>